<protein>
    <submittedName>
        <fullName evidence="2">Uncharacterized protein</fullName>
    </submittedName>
</protein>
<dbReference type="VEuPathDB" id="VectorBase:ACON2_033180"/>
<feature type="region of interest" description="Disordered" evidence="1">
    <location>
        <begin position="432"/>
        <end position="451"/>
    </location>
</feature>
<feature type="region of interest" description="Disordered" evidence="1">
    <location>
        <begin position="222"/>
        <end position="251"/>
    </location>
</feature>
<dbReference type="AlphaFoldDB" id="A0A8W7PG03"/>
<feature type="compositionally biased region" description="Polar residues" evidence="1">
    <location>
        <begin position="235"/>
        <end position="251"/>
    </location>
</feature>
<feature type="compositionally biased region" description="Basic and acidic residues" evidence="1">
    <location>
        <begin position="222"/>
        <end position="234"/>
    </location>
</feature>
<dbReference type="EnsemblMetazoa" id="ACOM031109-RA">
    <property type="protein sequence ID" value="ACOM031109-PA.1"/>
    <property type="gene ID" value="ACOM031109"/>
</dbReference>
<name>A0A8W7PG03_ANOCL</name>
<reference evidence="2" key="1">
    <citation type="submission" date="2022-08" db="UniProtKB">
        <authorList>
            <consortium name="EnsemblMetazoa"/>
        </authorList>
    </citation>
    <scope>IDENTIFICATION</scope>
</reference>
<feature type="region of interest" description="Disordered" evidence="1">
    <location>
        <begin position="549"/>
        <end position="585"/>
    </location>
</feature>
<accession>A0A8W7PG03</accession>
<evidence type="ECO:0000313" key="2">
    <source>
        <dbReference type="EnsemblMetazoa" id="ACOM031109-PA.1"/>
    </source>
</evidence>
<sequence>MATLLGAYLRAINSGVDDIRELLLSEKARTELQQPTGPQLVQQSVSTRKVIDSEDTDIRQLAKPDGTLVTEKEQTRQHEELVDDALPEPDGGYGQVDSGERIIDQKSSAQRYFKQRDEQHVDLIGSGGEVIGHEMRYAAEQTQMSRDGGGGGAGGVGRAGEPGGGLLADWDSLSDRRARLGWHPKELALGPGGVTQPAAGNLLPGGLPVLNDRLDALTKKPLDFDKEEETRKAETSNSFSQPPQTNLHTLGRFSKSTNRLPTMAGGGGHYEHEPPVQYHPGGGGGGYGGVVSSQTLPRNEQHHRLQRSKPLHSSTINVSIVNTVSTNGAGRPLANTGPVKPARTYKALNRSKSFNVHGLNGTNDPSPIYLEKLGGRGGPAAGAAFYRSNTHLEQPPPTYGPAKGDQPSPPLQLKSPSIVNLVSRSTRDLTLAGTDGYHLPPGRTSPDGPTLDKKNVFLRNLQNRAPELYRTLHGVEPPASAAPPSREYLGSYITREQERTIGTRSPVTLNKDTASLVRRGSSSTDDYPHAYQAAGDQHHQQPRAKHYYKKSAPPPAVVGAGRYRGEPGGDLKYQDMSGGGGGGGAGGVVIELRTNS</sequence>
<organism evidence="2">
    <name type="scientific">Anopheles coluzzii</name>
    <name type="common">African malaria mosquito</name>
    <dbReference type="NCBI Taxonomy" id="1518534"/>
    <lineage>
        <taxon>Eukaryota</taxon>
        <taxon>Metazoa</taxon>
        <taxon>Ecdysozoa</taxon>
        <taxon>Arthropoda</taxon>
        <taxon>Hexapoda</taxon>
        <taxon>Insecta</taxon>
        <taxon>Pterygota</taxon>
        <taxon>Neoptera</taxon>
        <taxon>Endopterygota</taxon>
        <taxon>Diptera</taxon>
        <taxon>Nematocera</taxon>
        <taxon>Culicoidea</taxon>
        <taxon>Culicidae</taxon>
        <taxon>Anophelinae</taxon>
        <taxon>Anopheles</taxon>
    </lineage>
</organism>
<dbReference type="Proteomes" id="UP000075882">
    <property type="component" value="Unassembled WGS sequence"/>
</dbReference>
<evidence type="ECO:0000256" key="1">
    <source>
        <dbReference type="SAM" id="MobiDB-lite"/>
    </source>
</evidence>
<feature type="compositionally biased region" description="Basic and acidic residues" evidence="1">
    <location>
        <begin position="563"/>
        <end position="573"/>
    </location>
</feature>
<proteinExistence type="predicted"/>
<feature type="region of interest" description="Disordered" evidence="1">
    <location>
        <begin position="390"/>
        <end position="409"/>
    </location>
</feature>